<organism evidence="3 4">
    <name type="scientific">Ottowia thiooxydans</name>
    <dbReference type="NCBI Taxonomy" id="219182"/>
    <lineage>
        <taxon>Bacteria</taxon>
        <taxon>Pseudomonadati</taxon>
        <taxon>Pseudomonadota</taxon>
        <taxon>Betaproteobacteria</taxon>
        <taxon>Burkholderiales</taxon>
        <taxon>Comamonadaceae</taxon>
        <taxon>Ottowia</taxon>
    </lineage>
</organism>
<dbReference type="RefSeq" id="WP_354445336.1">
    <property type="nucleotide sequence ID" value="NZ_JBEPSH010000006.1"/>
</dbReference>
<dbReference type="Pfam" id="PF00582">
    <property type="entry name" value="Usp"/>
    <property type="match status" value="1"/>
</dbReference>
<sequence length="141" mass="14946">MKILLAVDGSAYTKKMLAYLTTHLEMFASGEHQFTALTVQGALPPRARAAVGREAVEGYYAEEAAKVLDPVLKFMTRHELKVKSASKVGSAGETIGKFADAGKYDLLIMGSHGHNALGNLVMGSVATKVLASSSVPVLLVR</sequence>
<dbReference type="InterPro" id="IPR014729">
    <property type="entry name" value="Rossmann-like_a/b/a_fold"/>
</dbReference>
<protein>
    <submittedName>
        <fullName evidence="3">Nucleotide-binding universal stress UspA family protein</fullName>
    </submittedName>
</protein>
<proteinExistence type="inferred from homology"/>
<evidence type="ECO:0000259" key="2">
    <source>
        <dbReference type="Pfam" id="PF00582"/>
    </source>
</evidence>
<accession>A0ABV2QBE6</accession>
<dbReference type="PRINTS" id="PR01438">
    <property type="entry name" value="UNVRSLSTRESS"/>
</dbReference>
<evidence type="ECO:0000313" key="3">
    <source>
        <dbReference type="EMBL" id="MET4578257.1"/>
    </source>
</evidence>
<dbReference type="SUPFAM" id="SSF52402">
    <property type="entry name" value="Adenine nucleotide alpha hydrolases-like"/>
    <property type="match status" value="1"/>
</dbReference>
<dbReference type="Gene3D" id="3.40.50.620">
    <property type="entry name" value="HUPs"/>
    <property type="match status" value="1"/>
</dbReference>
<dbReference type="EMBL" id="JBEPSH010000006">
    <property type="protein sequence ID" value="MET4578257.1"/>
    <property type="molecule type" value="Genomic_DNA"/>
</dbReference>
<evidence type="ECO:0000313" key="4">
    <source>
        <dbReference type="Proteomes" id="UP001549320"/>
    </source>
</evidence>
<reference evidence="3 4" key="1">
    <citation type="submission" date="2024-06" db="EMBL/GenBank/DDBJ databases">
        <title>Sorghum-associated microbial communities from plants grown in Nebraska, USA.</title>
        <authorList>
            <person name="Schachtman D."/>
        </authorList>
    </citation>
    <scope>NUCLEOTIDE SEQUENCE [LARGE SCALE GENOMIC DNA]</scope>
    <source>
        <strain evidence="3 4">2709</strain>
    </source>
</reference>
<keyword evidence="4" id="KW-1185">Reference proteome</keyword>
<dbReference type="PANTHER" id="PTHR31964:SF113">
    <property type="entry name" value="USPA DOMAIN-CONTAINING PROTEIN"/>
    <property type="match status" value="1"/>
</dbReference>
<comment type="caution">
    <text evidence="3">The sequence shown here is derived from an EMBL/GenBank/DDBJ whole genome shotgun (WGS) entry which is preliminary data.</text>
</comment>
<name>A0ABV2QBE6_9BURK</name>
<comment type="similarity">
    <text evidence="1">Belongs to the universal stress protein A family.</text>
</comment>
<dbReference type="PANTHER" id="PTHR31964">
    <property type="entry name" value="ADENINE NUCLEOTIDE ALPHA HYDROLASES-LIKE SUPERFAMILY PROTEIN"/>
    <property type="match status" value="1"/>
</dbReference>
<feature type="domain" description="UspA" evidence="2">
    <location>
        <begin position="2"/>
        <end position="141"/>
    </location>
</feature>
<dbReference type="Proteomes" id="UP001549320">
    <property type="component" value="Unassembled WGS sequence"/>
</dbReference>
<evidence type="ECO:0000256" key="1">
    <source>
        <dbReference type="ARBA" id="ARBA00008791"/>
    </source>
</evidence>
<dbReference type="InterPro" id="IPR006016">
    <property type="entry name" value="UspA"/>
</dbReference>
<gene>
    <name evidence="3" type="ORF">ABIE13_003373</name>
</gene>
<dbReference type="InterPro" id="IPR006015">
    <property type="entry name" value="Universal_stress_UspA"/>
</dbReference>
<dbReference type="CDD" id="cd00293">
    <property type="entry name" value="USP-like"/>
    <property type="match status" value="1"/>
</dbReference>